<protein>
    <submittedName>
        <fullName evidence="3">VCBS repeat-containing protein</fullName>
    </submittedName>
</protein>
<reference evidence="3 4" key="1">
    <citation type="submission" date="2020-08" db="EMBL/GenBank/DDBJ databases">
        <title>Whole-Genome Sequence of French Clinical Streptomyces mexicanus Strain Q0842.</title>
        <authorList>
            <person name="Boxberger M."/>
            <person name="La Scola B."/>
        </authorList>
    </citation>
    <scope>NUCLEOTIDE SEQUENCE [LARGE SCALE GENOMIC DNA]</scope>
    <source>
        <strain evidence="3 4">Marseille-Q0842</strain>
    </source>
</reference>
<comment type="caution">
    <text evidence="3">The sequence shown here is derived from an EMBL/GenBank/DDBJ whole genome shotgun (WGS) entry which is preliminary data.</text>
</comment>
<accession>A0A7X1HVF6</accession>
<dbReference type="SUPFAM" id="SSF69318">
    <property type="entry name" value="Integrin alpha N-terminal domain"/>
    <property type="match status" value="1"/>
</dbReference>
<sequence length="780" mass="80914">MLHGPSLRGPSPHPLPPSPLLLFTLLPPLSLPLEPKEPSLHPPRTTGRRLGAALATVLALTAGGVGLTVPATAAPATATVTAGAADQSVPAFPKGDVVGGATASGYLTWNKTSGTRNWVPASGGDPVQWTRYTAVQGTGVGDLVATYSSPTAKITDMATGSTVYSLDLGPSVNGVTYAGSAGTSLFTLLPDAEGGNTLRMHSKGVAPRTVTDFPPNATDVKVAAGTATEAQVTYTTGTGTDTRRFLGLLDLATGAVTETHELPAAAARGDIAVSATYVAWVEYTGSNEATVVVTDRSSKSVRKVAVGKVWPPDVEIGLQGDWLAYGNRGGLDSIFTYSSNALTAYNLKTGATRKLLDHLTSAATAPDGTLVVRGGTVAQNEGVYRIAPDQDGVPAATLAASTGEPTRVTLTGHTVPAVIDLDAGGGRATLGWTLSRGNVEMTVTLRHVRTGQTRTVSFTDPGTTARFDWEGGLGMVPTGSAYNGDYTWSLVAKPLNGIGPDLTSSGSFKVTRTAKPHDFDDNGTPNVLARDTSGRLWSSDTYHDPYNPGFLSEHETKLIGSGWGTYNQIETVGNVGGAAHADLVARDGSGVLWLYLGRGDGTFAGRVKVGGGWQIYNKITGGTDYTGDGKADLLATDTSGVLWLYKGTGQYTSPFAKRVKVGGGWGVYNKITAVGNVGGGAAGDLVARDGSGVLWLYLGRGDGTFASRTKIGGGWNAYSHIIGIGDGDRDGRPDLFAYDKNHNTTYFYSGTGNWRAPFATRKPSASPDSSGTSYAYNHMA</sequence>
<proteinExistence type="predicted"/>
<dbReference type="SUPFAM" id="SSF69304">
    <property type="entry name" value="Tricorn protease N-terminal domain"/>
    <property type="match status" value="1"/>
</dbReference>
<dbReference type="InterPro" id="IPR028994">
    <property type="entry name" value="Integrin_alpha_N"/>
</dbReference>
<dbReference type="Proteomes" id="UP000517694">
    <property type="component" value="Unassembled WGS sequence"/>
</dbReference>
<evidence type="ECO:0000313" key="3">
    <source>
        <dbReference type="EMBL" id="MBC2863777.1"/>
    </source>
</evidence>
<keyword evidence="4" id="KW-1185">Reference proteome</keyword>
<evidence type="ECO:0000256" key="1">
    <source>
        <dbReference type="ARBA" id="ARBA00022729"/>
    </source>
</evidence>
<name>A0A7X1HVF6_9ACTN</name>
<dbReference type="Pfam" id="PF13517">
    <property type="entry name" value="FG-GAP_3"/>
    <property type="match status" value="1"/>
</dbReference>
<evidence type="ECO:0000256" key="2">
    <source>
        <dbReference type="SAM" id="MobiDB-lite"/>
    </source>
</evidence>
<gene>
    <name evidence="3" type="ORF">H1R13_01840</name>
</gene>
<keyword evidence="1" id="KW-0732">Signal</keyword>
<evidence type="ECO:0000313" key="4">
    <source>
        <dbReference type="Proteomes" id="UP000517694"/>
    </source>
</evidence>
<dbReference type="AlphaFoldDB" id="A0A7X1HVF6"/>
<feature type="compositionally biased region" description="Polar residues" evidence="2">
    <location>
        <begin position="766"/>
        <end position="780"/>
    </location>
</feature>
<organism evidence="3 4">
    <name type="scientific">Streptomyces mexicanus</name>
    <dbReference type="NCBI Taxonomy" id="178566"/>
    <lineage>
        <taxon>Bacteria</taxon>
        <taxon>Bacillati</taxon>
        <taxon>Actinomycetota</taxon>
        <taxon>Actinomycetes</taxon>
        <taxon>Kitasatosporales</taxon>
        <taxon>Streptomycetaceae</taxon>
        <taxon>Streptomyces</taxon>
    </lineage>
</organism>
<dbReference type="EMBL" id="JACMHY010000001">
    <property type="protein sequence ID" value="MBC2863777.1"/>
    <property type="molecule type" value="Genomic_DNA"/>
</dbReference>
<dbReference type="InterPro" id="IPR013517">
    <property type="entry name" value="FG-GAP"/>
</dbReference>
<feature type="region of interest" description="Disordered" evidence="2">
    <location>
        <begin position="760"/>
        <end position="780"/>
    </location>
</feature>